<keyword evidence="15" id="KW-1185">Reference proteome</keyword>
<dbReference type="Pfam" id="PF01433">
    <property type="entry name" value="Peptidase_M1"/>
    <property type="match status" value="1"/>
</dbReference>
<feature type="binding site" evidence="12">
    <location>
        <position position="336"/>
    </location>
    <ligand>
        <name>Zn(2+)</name>
        <dbReference type="ChEBI" id="CHEBI:29105"/>
        <note>catalytic</note>
    </ligand>
</feature>
<evidence type="ECO:0000313" key="15">
    <source>
        <dbReference type="Proteomes" id="UP000663929"/>
    </source>
</evidence>
<dbReference type="RefSeq" id="WP_237381905.1">
    <property type="nucleotide sequence ID" value="NZ_CP071793.1"/>
</dbReference>
<evidence type="ECO:0000256" key="7">
    <source>
        <dbReference type="ARBA" id="ARBA00022670"/>
    </source>
</evidence>
<dbReference type="Proteomes" id="UP000663929">
    <property type="component" value="Chromosome"/>
</dbReference>
<keyword evidence="11" id="KW-0482">Metalloprotease</keyword>
<feature type="binding site" evidence="12">
    <location>
        <position position="355"/>
    </location>
    <ligand>
        <name>Zn(2+)</name>
        <dbReference type="ChEBI" id="CHEBI:29105"/>
        <note>catalytic</note>
    </ligand>
</feature>
<evidence type="ECO:0000256" key="12">
    <source>
        <dbReference type="PIRSR" id="PIRSR634015-3"/>
    </source>
</evidence>
<dbReference type="Gene3D" id="2.60.40.1730">
    <property type="entry name" value="tricorn interacting facor f3 domain"/>
    <property type="match status" value="1"/>
</dbReference>
<evidence type="ECO:0000256" key="8">
    <source>
        <dbReference type="ARBA" id="ARBA00022723"/>
    </source>
</evidence>
<keyword evidence="10 12" id="KW-0862">Zinc</keyword>
<dbReference type="GO" id="GO:0008270">
    <property type="term" value="F:zinc ion binding"/>
    <property type="evidence" value="ECO:0007669"/>
    <property type="project" value="InterPro"/>
</dbReference>
<comment type="catalytic activity">
    <reaction evidence="1">
        <text>Release of an N-terminal amino acid, Xaa-|-Yaa- from a peptide, amide or arylamide. Xaa is preferably Ala, but may be most amino acids including Pro (slow action). When a terminal hydrophobic residue is followed by a prolyl residue, the two may be released as an intact Xaa-Pro dipeptide.</text>
        <dbReference type="EC" id="3.4.11.2"/>
    </reaction>
</comment>
<dbReference type="AlphaFoldDB" id="A0A8A4TRI3"/>
<keyword evidence="6" id="KW-0963">Cytoplasm</keyword>
<reference evidence="14" key="1">
    <citation type="submission" date="2021-03" db="EMBL/GenBank/DDBJ databases">
        <title>Acanthopleuribacteraceae sp. M133.</title>
        <authorList>
            <person name="Wang G."/>
        </authorList>
    </citation>
    <scope>NUCLEOTIDE SEQUENCE</scope>
    <source>
        <strain evidence="14">M133</strain>
    </source>
</reference>
<evidence type="ECO:0000256" key="11">
    <source>
        <dbReference type="ARBA" id="ARBA00023049"/>
    </source>
</evidence>
<evidence type="ECO:0000256" key="5">
    <source>
        <dbReference type="ARBA" id="ARBA00015611"/>
    </source>
</evidence>
<evidence type="ECO:0000259" key="13">
    <source>
        <dbReference type="Pfam" id="PF01433"/>
    </source>
</evidence>
<dbReference type="CDD" id="cd09603">
    <property type="entry name" value="M1_APN_like"/>
    <property type="match status" value="1"/>
</dbReference>
<accession>A0A8A4TRI3</accession>
<dbReference type="EC" id="3.4.11.2" evidence="4"/>
<keyword evidence="9" id="KW-0378">Hydrolase</keyword>
<evidence type="ECO:0000256" key="9">
    <source>
        <dbReference type="ARBA" id="ARBA00022801"/>
    </source>
</evidence>
<dbReference type="InterPro" id="IPR042097">
    <property type="entry name" value="Aminopeptidase_N-like_N_sf"/>
</dbReference>
<dbReference type="Gene3D" id="1.10.390.10">
    <property type="entry name" value="Neutral Protease Domain 2"/>
    <property type="match status" value="1"/>
</dbReference>
<protein>
    <recommendedName>
        <fullName evidence="5">Aminopeptidase N</fullName>
        <ecNumber evidence="4">3.4.11.2</ecNumber>
    </recommendedName>
</protein>
<dbReference type="EMBL" id="CP071793">
    <property type="protein sequence ID" value="QTD51784.1"/>
    <property type="molecule type" value="Genomic_DNA"/>
</dbReference>
<dbReference type="InterPro" id="IPR014782">
    <property type="entry name" value="Peptidase_M1_dom"/>
</dbReference>
<keyword evidence="8 12" id="KW-0479">Metal-binding</keyword>
<dbReference type="GO" id="GO:0016285">
    <property type="term" value="F:alanyl aminopeptidase activity"/>
    <property type="evidence" value="ECO:0007669"/>
    <property type="project" value="UniProtKB-EC"/>
</dbReference>
<dbReference type="KEGG" id="scor:J3U87_04880"/>
<dbReference type="InterPro" id="IPR027268">
    <property type="entry name" value="Peptidase_M4/M1_CTD_sf"/>
</dbReference>
<sequence>MCLKRGYLSPTLALVLLCVLVATGWAADVPKRGHAHDTGFRHLDVRRMELDVELFPDRKAIAAVATLEVVPLDPEARFLELDLAAEMHVETVRAEGRDLVFHHENGHLRILAAPGHALPARFEVRYGGQPQVAKRPPWDDGFVWSTDGEQQPWISLSCQVAGANIWFPAHDYPSDKIDHLVLNVTIPKPLFCAANGLLRQVTEPDAERRTFQWVHQGPIGAYNVSINVADYRQDHASYPGVRDIPVSVYTLRHPPDHARIADDRSYDRQRADLMGELHRYLDFYSQHFGPFPFDHAKVGVAHTPYLGMEHQTINAYGNRFHMVEGYDWLLLHELGHEWWGNHVTALNWNELWLHEGICTYATGVFLEESQGMAAAQRFFTDLRGRLTNVKPLIPNHPTIAAEAYQSDLYGKGALMLHGLRFLIGKPNLDHVLYRFATEHGSDRQSGATTCDFEILVQEVAGRDLGWYFDAYLRTSELPRLEIQETGNQLELRWSRPDFPMPVEISWETPDRGTQWAQVVPGGEGLSLTDRKHASVDPRQWVLKKTVDHRQR</sequence>
<evidence type="ECO:0000256" key="4">
    <source>
        <dbReference type="ARBA" id="ARBA00012564"/>
    </source>
</evidence>
<dbReference type="GO" id="GO:0006508">
    <property type="term" value="P:proteolysis"/>
    <property type="evidence" value="ECO:0007669"/>
    <property type="project" value="UniProtKB-KW"/>
</dbReference>
<gene>
    <name evidence="14" type="ORF">J3U87_04880</name>
</gene>
<comment type="cofactor">
    <cofactor evidence="12">
        <name>Zn(2+)</name>
        <dbReference type="ChEBI" id="CHEBI:29105"/>
    </cofactor>
    <text evidence="12">Binds 1 zinc ion per subunit.</text>
</comment>
<evidence type="ECO:0000256" key="2">
    <source>
        <dbReference type="ARBA" id="ARBA00004496"/>
    </source>
</evidence>
<dbReference type="GO" id="GO:0008237">
    <property type="term" value="F:metallopeptidase activity"/>
    <property type="evidence" value="ECO:0007669"/>
    <property type="project" value="UniProtKB-KW"/>
</dbReference>
<dbReference type="InterPro" id="IPR001930">
    <property type="entry name" value="Peptidase_M1"/>
</dbReference>
<feature type="domain" description="Peptidase M1 membrane alanine aminopeptidase" evidence="13">
    <location>
        <begin position="278"/>
        <end position="470"/>
    </location>
</feature>
<evidence type="ECO:0000256" key="3">
    <source>
        <dbReference type="ARBA" id="ARBA00010136"/>
    </source>
</evidence>
<comment type="similarity">
    <text evidence="3">Belongs to the peptidase M1 family.</text>
</comment>
<name>A0A8A4TRI3_SULCO</name>
<comment type="subcellular location">
    <subcellularLocation>
        <location evidence="2">Cytoplasm</location>
    </subcellularLocation>
</comment>
<evidence type="ECO:0000256" key="10">
    <source>
        <dbReference type="ARBA" id="ARBA00022833"/>
    </source>
</evidence>
<evidence type="ECO:0000256" key="1">
    <source>
        <dbReference type="ARBA" id="ARBA00000098"/>
    </source>
</evidence>
<evidence type="ECO:0000256" key="6">
    <source>
        <dbReference type="ARBA" id="ARBA00022490"/>
    </source>
</evidence>
<dbReference type="InterPro" id="IPR034015">
    <property type="entry name" value="M1_LTA4H"/>
</dbReference>
<dbReference type="PRINTS" id="PR00756">
    <property type="entry name" value="ALADIPTASE"/>
</dbReference>
<dbReference type="PANTHER" id="PTHR45726:SF3">
    <property type="entry name" value="LEUKOTRIENE A-4 HYDROLASE"/>
    <property type="match status" value="1"/>
</dbReference>
<dbReference type="PANTHER" id="PTHR45726">
    <property type="entry name" value="LEUKOTRIENE A-4 HYDROLASE"/>
    <property type="match status" value="1"/>
</dbReference>
<dbReference type="GO" id="GO:0005737">
    <property type="term" value="C:cytoplasm"/>
    <property type="evidence" value="ECO:0007669"/>
    <property type="project" value="UniProtKB-SubCell"/>
</dbReference>
<proteinExistence type="inferred from homology"/>
<organism evidence="14 15">
    <name type="scientific">Sulfidibacter corallicola</name>
    <dbReference type="NCBI Taxonomy" id="2818388"/>
    <lineage>
        <taxon>Bacteria</taxon>
        <taxon>Pseudomonadati</taxon>
        <taxon>Acidobacteriota</taxon>
        <taxon>Holophagae</taxon>
        <taxon>Acanthopleuribacterales</taxon>
        <taxon>Acanthopleuribacteraceae</taxon>
        <taxon>Sulfidibacter</taxon>
    </lineage>
</organism>
<evidence type="ECO:0000313" key="14">
    <source>
        <dbReference type="EMBL" id="QTD51784.1"/>
    </source>
</evidence>
<dbReference type="SUPFAM" id="SSF55486">
    <property type="entry name" value="Metalloproteases ('zincins'), catalytic domain"/>
    <property type="match status" value="1"/>
</dbReference>
<dbReference type="SUPFAM" id="SSF63737">
    <property type="entry name" value="Leukotriene A4 hydrolase N-terminal domain"/>
    <property type="match status" value="1"/>
</dbReference>
<feature type="binding site" evidence="12">
    <location>
        <position position="332"/>
    </location>
    <ligand>
        <name>Zn(2+)</name>
        <dbReference type="ChEBI" id="CHEBI:29105"/>
        <note>catalytic</note>
    </ligand>
</feature>
<keyword evidence="7" id="KW-0645">Protease</keyword>